<evidence type="ECO:0000313" key="1">
    <source>
        <dbReference type="EMBL" id="KAK3598195.1"/>
    </source>
</evidence>
<organism evidence="1 2">
    <name type="scientific">Potamilus streckersoni</name>
    <dbReference type="NCBI Taxonomy" id="2493646"/>
    <lineage>
        <taxon>Eukaryota</taxon>
        <taxon>Metazoa</taxon>
        <taxon>Spiralia</taxon>
        <taxon>Lophotrochozoa</taxon>
        <taxon>Mollusca</taxon>
        <taxon>Bivalvia</taxon>
        <taxon>Autobranchia</taxon>
        <taxon>Heteroconchia</taxon>
        <taxon>Palaeoheterodonta</taxon>
        <taxon>Unionida</taxon>
        <taxon>Unionoidea</taxon>
        <taxon>Unionidae</taxon>
        <taxon>Ambleminae</taxon>
        <taxon>Lampsilini</taxon>
        <taxon>Potamilus</taxon>
    </lineage>
</organism>
<keyword evidence="2" id="KW-1185">Reference proteome</keyword>
<sequence>MIGVSVTVRAEQVHCDMSNSAEAPILTLGLASTLGIKSCLNDTFLIPAKGVLCDKRVEGVLQAWLGFTDSLDRGATNLSWAPTGIITYSFIASNSTVVADLQIYNVEEIHFTLTFTVKFNISNDIKEESVRLTKENVSGSSGIEGTSLLLGASLALTAKYFAKSG</sequence>
<reference evidence="1" key="3">
    <citation type="submission" date="2023-05" db="EMBL/GenBank/DDBJ databases">
        <authorList>
            <person name="Smith C.H."/>
        </authorList>
    </citation>
    <scope>NUCLEOTIDE SEQUENCE</scope>
    <source>
        <strain evidence="1">CHS0354</strain>
        <tissue evidence="1">Mantle</tissue>
    </source>
</reference>
<dbReference type="AlphaFoldDB" id="A0AAE0SUZ5"/>
<reference evidence="1" key="1">
    <citation type="journal article" date="2021" name="Genome Biol. Evol.">
        <title>A High-Quality Reference Genome for a Parasitic Bivalve with Doubly Uniparental Inheritance (Bivalvia: Unionida).</title>
        <authorList>
            <person name="Smith C.H."/>
        </authorList>
    </citation>
    <scope>NUCLEOTIDE SEQUENCE</scope>
    <source>
        <strain evidence="1">CHS0354</strain>
    </source>
</reference>
<accession>A0AAE0SUZ5</accession>
<name>A0AAE0SUZ5_9BIVA</name>
<reference evidence="1" key="2">
    <citation type="journal article" date="2021" name="Genome Biol. Evol.">
        <title>Developing a high-quality reference genome for a parasitic bivalve with doubly uniparental inheritance (Bivalvia: Unionida).</title>
        <authorList>
            <person name="Smith C.H."/>
        </authorList>
    </citation>
    <scope>NUCLEOTIDE SEQUENCE</scope>
    <source>
        <strain evidence="1">CHS0354</strain>
        <tissue evidence="1">Mantle</tissue>
    </source>
</reference>
<comment type="caution">
    <text evidence="1">The sequence shown here is derived from an EMBL/GenBank/DDBJ whole genome shotgun (WGS) entry which is preliminary data.</text>
</comment>
<protein>
    <submittedName>
        <fullName evidence="1">Uncharacterized protein</fullName>
    </submittedName>
</protein>
<evidence type="ECO:0000313" key="2">
    <source>
        <dbReference type="Proteomes" id="UP001195483"/>
    </source>
</evidence>
<dbReference type="Proteomes" id="UP001195483">
    <property type="component" value="Unassembled WGS sequence"/>
</dbReference>
<dbReference type="EMBL" id="JAEAOA010001563">
    <property type="protein sequence ID" value="KAK3598195.1"/>
    <property type="molecule type" value="Genomic_DNA"/>
</dbReference>
<proteinExistence type="predicted"/>
<gene>
    <name evidence="1" type="ORF">CHS0354_026188</name>
</gene>